<feature type="binding site" evidence="5">
    <location>
        <position position="167"/>
    </location>
    <ligand>
        <name>(2E)-4-hydroxy-3-methylbut-2-enyl diphosphate</name>
        <dbReference type="ChEBI" id="CHEBI:128753"/>
    </ligand>
</feature>
<dbReference type="GO" id="GO:0050992">
    <property type="term" value="P:dimethylallyl diphosphate biosynthetic process"/>
    <property type="evidence" value="ECO:0007669"/>
    <property type="project" value="UniProtKB-UniRule"/>
</dbReference>
<feature type="binding site" evidence="5">
    <location>
        <position position="270"/>
    </location>
    <ligand>
        <name>(2E)-4-hydroxy-3-methylbut-2-enyl diphosphate</name>
        <dbReference type="ChEBI" id="CHEBI:128753"/>
    </ligand>
</feature>
<name>A0A7W5DR14_9PORP</name>
<keyword evidence="5" id="KW-0414">Isoprene biosynthesis</keyword>
<dbReference type="NCBIfam" id="TIGR00216">
    <property type="entry name" value="ispH_lytB"/>
    <property type="match status" value="1"/>
</dbReference>
<dbReference type="PANTHER" id="PTHR30426">
    <property type="entry name" value="4-HYDROXY-3-METHYLBUT-2-ENYL DIPHOSPHATE REDUCTASE"/>
    <property type="match status" value="1"/>
</dbReference>
<feature type="binding site" evidence="5">
    <location>
        <position position="129"/>
    </location>
    <ligand>
        <name>isopentenyl diphosphate</name>
        <dbReference type="ChEBI" id="CHEBI:128769"/>
    </ligand>
</feature>
<comment type="catalytic activity">
    <reaction evidence="5">
        <text>isopentenyl diphosphate + 2 oxidized [2Fe-2S]-[ferredoxin] + H2O = (2E)-4-hydroxy-3-methylbut-2-enyl diphosphate + 2 reduced [2Fe-2S]-[ferredoxin] + 2 H(+)</text>
        <dbReference type="Rhea" id="RHEA:24488"/>
        <dbReference type="Rhea" id="RHEA-COMP:10000"/>
        <dbReference type="Rhea" id="RHEA-COMP:10001"/>
        <dbReference type="ChEBI" id="CHEBI:15377"/>
        <dbReference type="ChEBI" id="CHEBI:15378"/>
        <dbReference type="ChEBI" id="CHEBI:33737"/>
        <dbReference type="ChEBI" id="CHEBI:33738"/>
        <dbReference type="ChEBI" id="CHEBI:128753"/>
        <dbReference type="ChEBI" id="CHEBI:128769"/>
        <dbReference type="EC" id="1.17.7.4"/>
    </reaction>
</comment>
<keyword evidence="2 5" id="KW-0479">Metal-binding</keyword>
<comment type="function">
    <text evidence="5">Catalyzes the conversion of 1-hydroxy-2-methyl-2-(E)-butenyl 4-diphosphate (HMBPP) into a mixture of isopentenyl diphosphate (IPP) and dimethylallyl diphosphate (DMAPP). Acts in the terminal step of the DOXP/MEP pathway for isoprenoid precursor biosynthesis.</text>
</comment>
<feature type="binding site" evidence="5">
    <location>
        <position position="41"/>
    </location>
    <ligand>
        <name>(2E)-4-hydroxy-3-methylbut-2-enyl diphosphate</name>
        <dbReference type="ChEBI" id="CHEBI:128753"/>
    </ligand>
</feature>
<comment type="pathway">
    <text evidence="5">Isoprenoid biosynthesis; isopentenyl diphosphate biosynthesis via DXP pathway; isopentenyl diphosphate from 1-deoxy-D-xylulose 5-phosphate: step 6/6.</text>
</comment>
<dbReference type="GO" id="GO:0051745">
    <property type="term" value="F:4-hydroxy-3-methylbut-2-enyl diphosphate reductase activity"/>
    <property type="evidence" value="ECO:0007669"/>
    <property type="project" value="UniProtKB-UniRule"/>
</dbReference>
<evidence type="ECO:0000256" key="1">
    <source>
        <dbReference type="ARBA" id="ARBA00022485"/>
    </source>
</evidence>
<dbReference type="Gene3D" id="3.40.1010.20">
    <property type="entry name" value="4-hydroxy-3-methylbut-2-enyl diphosphate reductase, catalytic domain"/>
    <property type="match status" value="2"/>
</dbReference>
<evidence type="ECO:0000256" key="2">
    <source>
        <dbReference type="ARBA" id="ARBA00022723"/>
    </source>
</evidence>
<keyword evidence="7" id="KW-1185">Reference proteome</keyword>
<feature type="binding site" evidence="5">
    <location>
        <position position="227"/>
    </location>
    <ligand>
        <name>isopentenyl diphosphate</name>
        <dbReference type="ChEBI" id="CHEBI:128769"/>
    </ligand>
</feature>
<gene>
    <name evidence="5" type="primary">ispH</name>
    <name evidence="6" type="ORF">FHX64_001559</name>
</gene>
<proteinExistence type="inferred from homology"/>
<dbReference type="UniPathway" id="UPA00056">
    <property type="reaction ID" value="UER00097"/>
</dbReference>
<feature type="binding site" evidence="5">
    <location>
        <position position="227"/>
    </location>
    <ligand>
        <name>dimethylallyl diphosphate</name>
        <dbReference type="ChEBI" id="CHEBI:57623"/>
    </ligand>
</feature>
<feature type="binding site" evidence="5">
    <location>
        <position position="226"/>
    </location>
    <ligand>
        <name>(2E)-4-hydroxy-3-methylbut-2-enyl diphosphate</name>
        <dbReference type="ChEBI" id="CHEBI:128753"/>
    </ligand>
</feature>
<keyword evidence="4 5" id="KW-0411">Iron-sulfur</keyword>
<dbReference type="GO" id="GO:0016114">
    <property type="term" value="P:terpenoid biosynthetic process"/>
    <property type="evidence" value="ECO:0007669"/>
    <property type="project" value="UniProtKB-UniRule"/>
</dbReference>
<evidence type="ECO:0000313" key="7">
    <source>
        <dbReference type="Proteomes" id="UP000544222"/>
    </source>
</evidence>
<dbReference type="CDD" id="cd13944">
    <property type="entry name" value="lytB_ispH"/>
    <property type="match status" value="1"/>
</dbReference>
<feature type="binding site" evidence="5">
    <location>
        <position position="198"/>
    </location>
    <ligand>
        <name>[4Fe-4S] cluster</name>
        <dbReference type="ChEBI" id="CHEBI:49883"/>
    </ligand>
</feature>
<comment type="catalytic activity">
    <reaction evidence="5">
        <text>dimethylallyl diphosphate + 2 oxidized [2Fe-2S]-[ferredoxin] + H2O = (2E)-4-hydroxy-3-methylbut-2-enyl diphosphate + 2 reduced [2Fe-2S]-[ferredoxin] + 2 H(+)</text>
        <dbReference type="Rhea" id="RHEA:24825"/>
        <dbReference type="Rhea" id="RHEA-COMP:10000"/>
        <dbReference type="Rhea" id="RHEA-COMP:10001"/>
        <dbReference type="ChEBI" id="CHEBI:15377"/>
        <dbReference type="ChEBI" id="CHEBI:15378"/>
        <dbReference type="ChEBI" id="CHEBI:33737"/>
        <dbReference type="ChEBI" id="CHEBI:33738"/>
        <dbReference type="ChEBI" id="CHEBI:57623"/>
        <dbReference type="ChEBI" id="CHEBI:128753"/>
        <dbReference type="EC" id="1.17.7.4"/>
    </reaction>
</comment>
<keyword evidence="3 5" id="KW-0408">Iron</keyword>
<feature type="binding site" evidence="5">
    <location>
        <position position="270"/>
    </location>
    <ligand>
        <name>isopentenyl diphosphate</name>
        <dbReference type="ChEBI" id="CHEBI:128769"/>
    </ligand>
</feature>
<dbReference type="RefSeq" id="WP_183413156.1">
    <property type="nucleotide sequence ID" value="NZ_JACHYB010000001.1"/>
</dbReference>
<dbReference type="EMBL" id="JACHYB010000001">
    <property type="protein sequence ID" value="MBB3187396.1"/>
    <property type="molecule type" value="Genomic_DNA"/>
</dbReference>
<dbReference type="InterPro" id="IPR003451">
    <property type="entry name" value="LytB/IspH"/>
</dbReference>
<dbReference type="HAMAP" id="MF_00191">
    <property type="entry name" value="IspH"/>
    <property type="match status" value="1"/>
</dbReference>
<feature type="binding site" evidence="5">
    <location>
        <position position="41"/>
    </location>
    <ligand>
        <name>isopentenyl diphosphate</name>
        <dbReference type="ChEBI" id="CHEBI:128769"/>
    </ligand>
</feature>
<feature type="binding site" evidence="5">
    <location>
        <position position="270"/>
    </location>
    <ligand>
        <name>dimethylallyl diphosphate</name>
        <dbReference type="ChEBI" id="CHEBI:57623"/>
    </ligand>
</feature>
<feature type="binding site" evidence="5">
    <location>
        <position position="75"/>
    </location>
    <ligand>
        <name>(2E)-4-hydroxy-3-methylbut-2-enyl diphosphate</name>
        <dbReference type="ChEBI" id="CHEBI:128753"/>
    </ligand>
</feature>
<feature type="binding site" evidence="5">
    <location>
        <position position="226"/>
    </location>
    <ligand>
        <name>isopentenyl diphosphate</name>
        <dbReference type="ChEBI" id="CHEBI:128769"/>
    </ligand>
</feature>
<dbReference type="GO" id="GO:0051539">
    <property type="term" value="F:4 iron, 4 sulfur cluster binding"/>
    <property type="evidence" value="ECO:0007669"/>
    <property type="project" value="UniProtKB-UniRule"/>
</dbReference>
<feature type="binding site" evidence="5">
    <location>
        <position position="226"/>
    </location>
    <ligand>
        <name>dimethylallyl diphosphate</name>
        <dbReference type="ChEBI" id="CHEBI:57623"/>
    </ligand>
</feature>
<comment type="similarity">
    <text evidence="5">Belongs to the IspH family.</text>
</comment>
<dbReference type="Gene3D" id="3.40.50.11270">
    <property type="match status" value="1"/>
</dbReference>
<feature type="binding site" evidence="5">
    <location>
        <position position="129"/>
    </location>
    <ligand>
        <name>(2E)-4-hydroxy-3-methylbut-2-enyl diphosphate</name>
        <dbReference type="ChEBI" id="CHEBI:128753"/>
    </ligand>
</feature>
<feature type="binding site" evidence="5">
    <location>
        <position position="228"/>
    </location>
    <ligand>
        <name>isopentenyl diphosphate</name>
        <dbReference type="ChEBI" id="CHEBI:128769"/>
    </ligand>
</feature>
<evidence type="ECO:0000256" key="5">
    <source>
        <dbReference type="HAMAP-Rule" id="MF_00191"/>
    </source>
</evidence>
<feature type="binding site" evidence="5">
    <location>
        <position position="129"/>
    </location>
    <ligand>
        <name>dimethylallyl diphosphate</name>
        <dbReference type="ChEBI" id="CHEBI:57623"/>
    </ligand>
</feature>
<keyword evidence="5 6" id="KW-0560">Oxidoreductase</keyword>
<feature type="binding site" evidence="5">
    <location>
        <position position="228"/>
    </location>
    <ligand>
        <name>(2E)-4-hydroxy-3-methylbut-2-enyl diphosphate</name>
        <dbReference type="ChEBI" id="CHEBI:128753"/>
    </ligand>
</feature>
<feature type="active site" description="Proton donor" evidence="5">
    <location>
        <position position="131"/>
    </location>
</feature>
<organism evidence="6 7">
    <name type="scientific">Microbacter margulisiae</name>
    <dbReference type="NCBI Taxonomy" id="1350067"/>
    <lineage>
        <taxon>Bacteria</taxon>
        <taxon>Pseudomonadati</taxon>
        <taxon>Bacteroidota</taxon>
        <taxon>Bacteroidia</taxon>
        <taxon>Bacteroidales</taxon>
        <taxon>Porphyromonadaceae</taxon>
        <taxon>Microbacter</taxon>
    </lineage>
</organism>
<feature type="binding site" evidence="5">
    <location>
        <position position="13"/>
    </location>
    <ligand>
        <name>[4Fe-4S] cluster</name>
        <dbReference type="ChEBI" id="CHEBI:49883"/>
    </ligand>
</feature>
<feature type="binding site" evidence="5">
    <location>
        <position position="41"/>
    </location>
    <ligand>
        <name>dimethylallyl diphosphate</name>
        <dbReference type="ChEBI" id="CHEBI:57623"/>
    </ligand>
</feature>
<evidence type="ECO:0000256" key="4">
    <source>
        <dbReference type="ARBA" id="ARBA00023014"/>
    </source>
</evidence>
<dbReference type="GO" id="GO:0046872">
    <property type="term" value="F:metal ion binding"/>
    <property type="evidence" value="ECO:0007669"/>
    <property type="project" value="UniProtKB-KW"/>
</dbReference>
<dbReference type="Proteomes" id="UP000544222">
    <property type="component" value="Unassembled WGS sequence"/>
</dbReference>
<feature type="binding site" evidence="5">
    <location>
        <position position="75"/>
    </location>
    <ligand>
        <name>dimethylallyl diphosphate</name>
        <dbReference type="ChEBI" id="CHEBI:57623"/>
    </ligand>
</feature>
<dbReference type="AlphaFoldDB" id="A0A7W5DR14"/>
<evidence type="ECO:0000313" key="6">
    <source>
        <dbReference type="EMBL" id="MBB3187396.1"/>
    </source>
</evidence>
<feature type="binding site" evidence="5">
    <location>
        <position position="227"/>
    </location>
    <ligand>
        <name>(2E)-4-hydroxy-3-methylbut-2-enyl diphosphate</name>
        <dbReference type="ChEBI" id="CHEBI:128753"/>
    </ligand>
</feature>
<dbReference type="GO" id="GO:0019288">
    <property type="term" value="P:isopentenyl diphosphate biosynthetic process, methylerythritol 4-phosphate pathway"/>
    <property type="evidence" value="ECO:0007669"/>
    <property type="project" value="UniProtKB-UniRule"/>
</dbReference>
<dbReference type="NCBIfam" id="NF002187">
    <property type="entry name" value="PRK01045.1-1"/>
    <property type="match status" value="1"/>
</dbReference>
<accession>A0A7W5DR14</accession>
<comment type="pathway">
    <text evidence="5">Isoprenoid biosynthesis; dimethylallyl diphosphate biosynthesis; dimethylallyl diphosphate from (2E)-4-hydroxy-3-methylbutenyl diphosphate: step 1/1.</text>
</comment>
<dbReference type="EC" id="1.17.7.4" evidence="5"/>
<feature type="binding site" evidence="5">
    <location>
        <position position="75"/>
    </location>
    <ligand>
        <name>isopentenyl diphosphate</name>
        <dbReference type="ChEBI" id="CHEBI:128769"/>
    </ligand>
</feature>
<comment type="cofactor">
    <cofactor evidence="5">
        <name>[4Fe-4S] cluster</name>
        <dbReference type="ChEBI" id="CHEBI:49883"/>
    </cofactor>
    <text evidence="5">Binds 1 [4Fe-4S] cluster per subunit.</text>
</comment>
<dbReference type="UniPathway" id="UPA00059">
    <property type="reaction ID" value="UER00105"/>
</dbReference>
<protein>
    <recommendedName>
        <fullName evidence="5">4-hydroxy-3-methylbut-2-enyl diphosphate reductase</fullName>
        <shortName evidence="5">HMBPP reductase</shortName>
        <ecNumber evidence="5">1.17.7.4</ecNumber>
    </recommendedName>
</protein>
<feature type="binding site" evidence="5">
    <location>
        <position position="97"/>
    </location>
    <ligand>
        <name>[4Fe-4S] cluster</name>
        <dbReference type="ChEBI" id="CHEBI:49883"/>
    </ligand>
</feature>
<feature type="binding site" evidence="5">
    <location>
        <position position="228"/>
    </location>
    <ligand>
        <name>dimethylallyl diphosphate</name>
        <dbReference type="ChEBI" id="CHEBI:57623"/>
    </ligand>
</feature>
<sequence>MIKIDIDDHSGFCFGVVRAIEKAEKELQDPSPLYCLGDIVHNELEVERLHQKGMTTLYADSIEKAKGSRVLIRAHGEPPSTYQKLKEAGIQVIDATCPVVLKLQQRVKIAYETHPKEEWQIVIYGKKGHAEVIGLMGQTENNAIVVEHPDDLERIDFTRNIYLFSQTTKSLNGFNELINNIQDKIADNVIFEHVDTICRQVANRIPNIRIFAQNHDVVLFVSGEKSSNGKSLFEECQKANPNSHLIYKIEDIHPQALANVSSVGICGATSTPAWLMEKVAERVKEIALQPTNN</sequence>
<comment type="caution">
    <text evidence="6">The sequence shown here is derived from an EMBL/GenBank/DDBJ whole genome shotgun (WGS) entry which is preliminary data.</text>
</comment>
<reference evidence="6 7" key="1">
    <citation type="submission" date="2020-08" db="EMBL/GenBank/DDBJ databases">
        <title>Genomic Encyclopedia of Type Strains, Phase IV (KMG-IV): sequencing the most valuable type-strain genomes for metagenomic binning, comparative biology and taxonomic classification.</title>
        <authorList>
            <person name="Goeker M."/>
        </authorList>
    </citation>
    <scope>NUCLEOTIDE SEQUENCE [LARGE SCALE GENOMIC DNA]</scope>
    <source>
        <strain evidence="6 7">DSM 27471</strain>
    </source>
</reference>
<dbReference type="Pfam" id="PF02401">
    <property type="entry name" value="LYTB"/>
    <property type="match status" value="1"/>
</dbReference>
<dbReference type="PANTHER" id="PTHR30426:SF0">
    <property type="entry name" value="4-HYDROXY-3-METHYLBUT-2-ENYL DIPHOSPHATE REDUCTASE"/>
    <property type="match status" value="1"/>
</dbReference>
<evidence type="ECO:0000256" key="3">
    <source>
        <dbReference type="ARBA" id="ARBA00023004"/>
    </source>
</evidence>
<keyword evidence="1 5" id="KW-0004">4Fe-4S</keyword>